<comment type="caution">
    <text evidence="2">The sequence shown here is derived from an EMBL/GenBank/DDBJ whole genome shotgun (WGS) entry which is preliminary data.</text>
</comment>
<feature type="chain" id="PRO_5025549946" evidence="1">
    <location>
        <begin position="23"/>
        <end position="72"/>
    </location>
</feature>
<evidence type="ECO:0000313" key="3">
    <source>
        <dbReference type="Proteomes" id="UP000434957"/>
    </source>
</evidence>
<protein>
    <submittedName>
        <fullName evidence="2">Uncharacterized protein</fullName>
    </submittedName>
</protein>
<accession>A0A6A4FE54</accession>
<gene>
    <name evidence="2" type="ORF">PR003_g7389</name>
</gene>
<proteinExistence type="predicted"/>
<evidence type="ECO:0000313" key="2">
    <source>
        <dbReference type="EMBL" id="KAE9346511.1"/>
    </source>
</evidence>
<name>A0A6A4FE54_9STRA</name>
<feature type="signal peptide" evidence="1">
    <location>
        <begin position="1"/>
        <end position="22"/>
    </location>
</feature>
<keyword evidence="1" id="KW-0732">Signal</keyword>
<dbReference type="EMBL" id="QXFT01000347">
    <property type="protein sequence ID" value="KAE9346511.1"/>
    <property type="molecule type" value="Genomic_DNA"/>
</dbReference>
<sequence>MLRSLQLTVLLLLLVTPARTCASPGCPVCNMDVEANINAYILYDHFVYACEMVGHIDSLQNDTVRCMFLLPH</sequence>
<keyword evidence="3" id="KW-1185">Reference proteome</keyword>
<dbReference type="Proteomes" id="UP000434957">
    <property type="component" value="Unassembled WGS sequence"/>
</dbReference>
<organism evidence="2 3">
    <name type="scientific">Phytophthora rubi</name>
    <dbReference type="NCBI Taxonomy" id="129364"/>
    <lineage>
        <taxon>Eukaryota</taxon>
        <taxon>Sar</taxon>
        <taxon>Stramenopiles</taxon>
        <taxon>Oomycota</taxon>
        <taxon>Peronosporomycetes</taxon>
        <taxon>Peronosporales</taxon>
        <taxon>Peronosporaceae</taxon>
        <taxon>Phytophthora</taxon>
    </lineage>
</organism>
<evidence type="ECO:0000256" key="1">
    <source>
        <dbReference type="SAM" id="SignalP"/>
    </source>
</evidence>
<reference evidence="2 3" key="1">
    <citation type="submission" date="2018-08" db="EMBL/GenBank/DDBJ databases">
        <title>Genomic investigation of the strawberry pathogen Phytophthora fragariae indicates pathogenicity is determined by transcriptional variation in three key races.</title>
        <authorList>
            <person name="Adams T.M."/>
            <person name="Armitage A.D."/>
            <person name="Sobczyk M.K."/>
            <person name="Bates H.J."/>
            <person name="Dunwell J.M."/>
            <person name="Nellist C.F."/>
            <person name="Harrison R.J."/>
        </authorList>
    </citation>
    <scope>NUCLEOTIDE SEQUENCE [LARGE SCALE GENOMIC DNA]</scope>
    <source>
        <strain evidence="2 3">SCRP333</strain>
    </source>
</reference>
<dbReference type="AlphaFoldDB" id="A0A6A4FE54"/>